<accession>A0ABP9K6Q6</accession>
<keyword evidence="3" id="KW-1185">Reference proteome</keyword>
<dbReference type="RefSeq" id="WP_346032260.1">
    <property type="nucleotide sequence ID" value="NZ_BAABHV010000009.1"/>
</dbReference>
<dbReference type="Pfam" id="PF07693">
    <property type="entry name" value="KAP_NTPase"/>
    <property type="match status" value="1"/>
</dbReference>
<dbReference type="InterPro" id="IPR027417">
    <property type="entry name" value="P-loop_NTPase"/>
</dbReference>
<evidence type="ECO:0000259" key="1">
    <source>
        <dbReference type="Pfam" id="PF07693"/>
    </source>
</evidence>
<dbReference type="SUPFAM" id="SSF52540">
    <property type="entry name" value="P-loop containing nucleoside triphosphate hydrolases"/>
    <property type="match status" value="1"/>
</dbReference>
<proteinExistence type="predicted"/>
<protein>
    <recommendedName>
        <fullName evidence="1">KAP NTPase domain-containing protein</fullName>
    </recommendedName>
</protein>
<gene>
    <name evidence="2" type="ORF">GCM10023208_12640</name>
</gene>
<evidence type="ECO:0000313" key="2">
    <source>
        <dbReference type="EMBL" id="GAA5052111.1"/>
    </source>
</evidence>
<feature type="domain" description="KAP NTPase" evidence="1">
    <location>
        <begin position="40"/>
        <end position="311"/>
    </location>
</feature>
<dbReference type="Proteomes" id="UP001500518">
    <property type="component" value="Unassembled WGS sequence"/>
</dbReference>
<name>A0ABP9K6Q6_9SPHN</name>
<organism evidence="2 3">
    <name type="scientific">Erythrobacter westpacificensis</name>
    <dbReference type="NCBI Taxonomy" id="1055231"/>
    <lineage>
        <taxon>Bacteria</taxon>
        <taxon>Pseudomonadati</taxon>
        <taxon>Pseudomonadota</taxon>
        <taxon>Alphaproteobacteria</taxon>
        <taxon>Sphingomonadales</taxon>
        <taxon>Erythrobacteraceae</taxon>
        <taxon>Erythrobacter/Porphyrobacter group</taxon>
        <taxon>Erythrobacter</taxon>
    </lineage>
</organism>
<evidence type="ECO:0000313" key="3">
    <source>
        <dbReference type="Proteomes" id="UP001500518"/>
    </source>
</evidence>
<comment type="caution">
    <text evidence="2">The sequence shown here is derived from an EMBL/GenBank/DDBJ whole genome shotgun (WGS) entry which is preliminary data.</text>
</comment>
<reference evidence="3" key="1">
    <citation type="journal article" date="2019" name="Int. J. Syst. Evol. Microbiol.">
        <title>The Global Catalogue of Microorganisms (GCM) 10K type strain sequencing project: providing services to taxonomists for standard genome sequencing and annotation.</title>
        <authorList>
            <consortium name="The Broad Institute Genomics Platform"/>
            <consortium name="The Broad Institute Genome Sequencing Center for Infectious Disease"/>
            <person name="Wu L."/>
            <person name="Ma J."/>
        </authorList>
    </citation>
    <scope>NUCLEOTIDE SEQUENCE [LARGE SCALE GENOMIC DNA]</scope>
    <source>
        <strain evidence="3">JCM 18014</strain>
    </source>
</reference>
<dbReference type="InterPro" id="IPR011646">
    <property type="entry name" value="KAP_P-loop"/>
</dbReference>
<dbReference type="Gene3D" id="3.40.50.300">
    <property type="entry name" value="P-loop containing nucleotide triphosphate hydrolases"/>
    <property type="match status" value="1"/>
</dbReference>
<dbReference type="EMBL" id="BAABHV010000009">
    <property type="protein sequence ID" value="GAA5052111.1"/>
    <property type="molecule type" value="Genomic_DNA"/>
</dbReference>
<sequence>MIDSISDPWADDLFGRKDDANDLISYIRSAYRYGSFVGEERSQVIAVDASYGIGKTFFLKRLARQISCESPVAYLDTWSDDFVGEPLISLAATLEEAFKSESYTKEIEDRWTNFASKAGKIALIGGKGLSKQALKFLITQGAVEGIEAVWDGSDEELRSEVRTATDDALEDASDDLAKTSPSTSSREYLRERIFEHKRARGLVNELRAALSELAKQAERQGLSLPVFIIIEELDRCRPNYAIKVLEEIKHLFNVPEVYFIIGINSDQLSSSFSHEYGSQFDGRQYLDRFIDRTFRLPFPSMESLVQSIYPSIAQSHDNELWFPQTHIGDNRNSLTSIQWLAYLLEFHRISPRGIFKFFDRLRTALALIENRVVPMNYLCQLIAEEIADVKPSGAPKWRMLIPGHFGNSGEWAEGNKLFQTMRNVYGVPRSEMRKVLNDETPIGELVWEFVVQPPQLGPESYEKLVHRLSKFGDVDE</sequence>